<comment type="subcellular location">
    <subcellularLocation>
        <location evidence="1">Nucleus</location>
    </subcellularLocation>
</comment>
<accession>A0A7L2B1B8</accession>
<organism evidence="5 6">
    <name type="scientific">Heliornis fulica</name>
    <name type="common">sungrebe</name>
    <dbReference type="NCBI Taxonomy" id="54369"/>
    <lineage>
        <taxon>Eukaryota</taxon>
        <taxon>Metazoa</taxon>
        <taxon>Chordata</taxon>
        <taxon>Craniata</taxon>
        <taxon>Vertebrata</taxon>
        <taxon>Euteleostomi</taxon>
        <taxon>Archelosauria</taxon>
        <taxon>Archosauria</taxon>
        <taxon>Dinosauria</taxon>
        <taxon>Saurischia</taxon>
        <taxon>Theropoda</taxon>
        <taxon>Coelurosauria</taxon>
        <taxon>Aves</taxon>
        <taxon>Neognathae</taxon>
        <taxon>Neoaves</taxon>
        <taxon>Gruiformes</taxon>
        <taxon>Heliornithidae</taxon>
        <taxon>Heliornis</taxon>
    </lineage>
</organism>
<reference evidence="5 6" key="1">
    <citation type="submission" date="2019-09" db="EMBL/GenBank/DDBJ databases">
        <title>Bird 10,000 Genomes (B10K) Project - Family phase.</title>
        <authorList>
            <person name="Zhang G."/>
        </authorList>
    </citation>
    <scope>NUCLEOTIDE SEQUENCE [LARGE SCALE GENOMIC DNA]</scope>
    <source>
        <strain evidence="5">B10K-DU-001-55</strain>
        <tissue evidence="5">Muscle</tissue>
    </source>
</reference>
<dbReference type="GO" id="GO:0000462">
    <property type="term" value="P:maturation of SSU-rRNA from tricistronic rRNA transcript (SSU-rRNA, 5.8S rRNA, LSU-rRNA)"/>
    <property type="evidence" value="ECO:0007669"/>
    <property type="project" value="TreeGrafter"/>
</dbReference>
<dbReference type="AlphaFoldDB" id="A0A7L2B1B8"/>
<dbReference type="SMART" id="SM00320">
    <property type="entry name" value="WD40"/>
    <property type="match status" value="3"/>
</dbReference>
<feature type="region of interest" description="Disordered" evidence="4">
    <location>
        <begin position="332"/>
        <end position="360"/>
    </location>
</feature>
<dbReference type="InterPro" id="IPR015943">
    <property type="entry name" value="WD40/YVTN_repeat-like_dom_sf"/>
</dbReference>
<evidence type="ECO:0000256" key="2">
    <source>
        <dbReference type="ARBA" id="ARBA00023242"/>
    </source>
</evidence>
<dbReference type="PANTHER" id="PTHR44267">
    <property type="entry name" value="WD REPEAT-CONTAINING PROTEIN 43"/>
    <property type="match status" value="1"/>
</dbReference>
<dbReference type="EMBL" id="VXBZ01008796">
    <property type="protein sequence ID" value="NXP52238.1"/>
    <property type="molecule type" value="Genomic_DNA"/>
</dbReference>
<evidence type="ECO:0000256" key="3">
    <source>
        <dbReference type="PROSITE-ProRule" id="PRU00221"/>
    </source>
</evidence>
<dbReference type="InterPro" id="IPR052414">
    <property type="entry name" value="U3_snoRNA-assoc_WDR"/>
</dbReference>
<evidence type="ECO:0000256" key="1">
    <source>
        <dbReference type="ARBA" id="ARBA00004123"/>
    </source>
</evidence>
<feature type="non-terminal residue" evidence="5">
    <location>
        <position position="360"/>
    </location>
</feature>
<gene>
    <name evidence="5" type="primary">Wdr43</name>
    <name evidence="5" type="ORF">HELFUL_R13838</name>
</gene>
<protein>
    <submittedName>
        <fullName evidence="5">WDR43 protein</fullName>
    </submittedName>
</protein>
<dbReference type="InterPro" id="IPR036322">
    <property type="entry name" value="WD40_repeat_dom_sf"/>
</dbReference>
<evidence type="ECO:0000256" key="4">
    <source>
        <dbReference type="SAM" id="MobiDB-lite"/>
    </source>
</evidence>
<dbReference type="Pfam" id="PF00400">
    <property type="entry name" value="WD40"/>
    <property type="match status" value="2"/>
</dbReference>
<sequence length="360" mass="39793">QDGPQRKKRKSEVAEVDKQLDILAIGTAVGSILLYSTVKGELQSKLDGGHDNRVNCVRWHQDNGCLYSCSDDKHIVEWNTQTCKVKCKWKGDNNSVSSLCISPDGKMLLSAGRTIKLWDLETKEVYRHFTGHATSVSSLMFTTVKPMNENKPFDGITGLYFLSGAIHDRLLSVWYIRSDRKEKNAVMSFTVTDEPTFVDLTVSEIKEEPVKLAVVCRDGQLHLFEHILNGYCKKPLTSNCTIQIATPGNDGDSTPKPVPILAAGFCADRQSLLLVYGNNLQPIIEKVSLNTTESHICLIRDIQKVLSLKTDVALTKVKTPVVNSDTKVLVPGIPGHSTAVKTPSSGKEKKKSKRKPGETE</sequence>
<keyword evidence="3" id="KW-0853">WD repeat</keyword>
<dbReference type="GO" id="GO:0005730">
    <property type="term" value="C:nucleolus"/>
    <property type="evidence" value="ECO:0007669"/>
    <property type="project" value="TreeGrafter"/>
</dbReference>
<keyword evidence="2" id="KW-0539">Nucleus</keyword>
<name>A0A7L2B1B8_9GRUI</name>
<comment type="caution">
    <text evidence="5">The sequence shown here is derived from an EMBL/GenBank/DDBJ whole genome shotgun (WGS) entry which is preliminary data.</text>
</comment>
<dbReference type="Proteomes" id="UP000590868">
    <property type="component" value="Unassembled WGS sequence"/>
</dbReference>
<evidence type="ECO:0000313" key="5">
    <source>
        <dbReference type="EMBL" id="NXP52238.1"/>
    </source>
</evidence>
<keyword evidence="6" id="KW-1185">Reference proteome</keyword>
<proteinExistence type="predicted"/>
<feature type="repeat" description="WD" evidence="3">
    <location>
        <begin position="47"/>
        <end position="82"/>
    </location>
</feature>
<dbReference type="PANTHER" id="PTHR44267:SF1">
    <property type="entry name" value="WD REPEAT-CONTAINING PROTEIN 43"/>
    <property type="match status" value="1"/>
</dbReference>
<evidence type="ECO:0000313" key="6">
    <source>
        <dbReference type="Proteomes" id="UP000590868"/>
    </source>
</evidence>
<dbReference type="SUPFAM" id="SSF50978">
    <property type="entry name" value="WD40 repeat-like"/>
    <property type="match status" value="1"/>
</dbReference>
<dbReference type="Gene3D" id="2.130.10.10">
    <property type="entry name" value="YVTN repeat-like/Quinoprotein amine dehydrogenase"/>
    <property type="match status" value="1"/>
</dbReference>
<dbReference type="PROSITE" id="PS50082">
    <property type="entry name" value="WD_REPEATS_2"/>
    <property type="match status" value="1"/>
</dbReference>
<feature type="non-terminal residue" evidence="5">
    <location>
        <position position="1"/>
    </location>
</feature>
<dbReference type="InterPro" id="IPR001680">
    <property type="entry name" value="WD40_rpt"/>
</dbReference>
<dbReference type="OrthoDB" id="30195at2759"/>